<proteinExistence type="predicted"/>
<gene>
    <name evidence="2" type="ORF">AVDCRST_MAG57-153</name>
</gene>
<protein>
    <submittedName>
        <fullName evidence="2">Integral membrane protein</fullName>
    </submittedName>
</protein>
<dbReference type="AlphaFoldDB" id="A0A6J4H4M4"/>
<feature type="non-terminal residue" evidence="2">
    <location>
        <position position="1"/>
    </location>
</feature>
<sequence length="251" mass="25842">AVDCPGRARRAEGVDRAGPGPVLGAGHRHGPRARDRRDGRHRRSGSGAGPLPRPVAPGPARGDDRPRGRPRDGGAGGRTPAVGHPVALGHVGADRLGRQADGAGHGAHLRRRLHRPGTLRTGLGRPPRLRPRDRPALGAAGPAGAVARADPQLVRTVVGAGHRLRRLRRHVVAAAAGADGVRGAGHLVPAAGRPEDRAGTAGQAPPPRRGAELRRRPARPADRDPRGVLGRGLPAGRRGRAGAGRPLAARL</sequence>
<feature type="compositionally biased region" description="Basic and acidic residues" evidence="1">
    <location>
        <begin position="209"/>
        <end position="226"/>
    </location>
</feature>
<feature type="compositionally biased region" description="Low complexity" evidence="1">
    <location>
        <begin position="227"/>
        <end position="236"/>
    </location>
</feature>
<name>A0A6J4H4M4_9ACTN</name>
<feature type="non-terminal residue" evidence="2">
    <location>
        <position position="251"/>
    </location>
</feature>
<dbReference type="EMBL" id="CADCTI010000016">
    <property type="protein sequence ID" value="CAA9212413.1"/>
    <property type="molecule type" value="Genomic_DNA"/>
</dbReference>
<accession>A0A6J4H4M4</accession>
<feature type="compositionally biased region" description="Basic residues" evidence="1">
    <location>
        <begin position="107"/>
        <end position="117"/>
    </location>
</feature>
<feature type="compositionally biased region" description="Basic and acidic residues" evidence="1">
    <location>
        <begin position="61"/>
        <end position="72"/>
    </location>
</feature>
<feature type="region of interest" description="Disordered" evidence="1">
    <location>
        <begin position="183"/>
        <end position="251"/>
    </location>
</feature>
<reference evidence="2" key="1">
    <citation type="submission" date="2020-02" db="EMBL/GenBank/DDBJ databases">
        <authorList>
            <person name="Meier V. D."/>
        </authorList>
    </citation>
    <scope>NUCLEOTIDE SEQUENCE</scope>
    <source>
        <strain evidence="2">AVDCRST_MAG57</strain>
    </source>
</reference>
<evidence type="ECO:0000313" key="2">
    <source>
        <dbReference type="EMBL" id="CAA9212413.1"/>
    </source>
</evidence>
<organism evidence="2">
    <name type="scientific">uncultured Blastococcus sp</name>
    <dbReference type="NCBI Taxonomy" id="217144"/>
    <lineage>
        <taxon>Bacteria</taxon>
        <taxon>Bacillati</taxon>
        <taxon>Actinomycetota</taxon>
        <taxon>Actinomycetes</taxon>
        <taxon>Geodermatophilales</taxon>
        <taxon>Geodermatophilaceae</taxon>
        <taxon>Blastococcus</taxon>
        <taxon>environmental samples</taxon>
    </lineage>
</organism>
<evidence type="ECO:0000256" key="1">
    <source>
        <dbReference type="SAM" id="MobiDB-lite"/>
    </source>
</evidence>
<feature type="region of interest" description="Disordered" evidence="1">
    <location>
        <begin position="1"/>
        <end position="144"/>
    </location>
</feature>